<dbReference type="Gene3D" id="2.70.210.12">
    <property type="entry name" value="GTP1/OBG domain"/>
    <property type="match status" value="1"/>
</dbReference>
<keyword evidence="5" id="KW-0342">GTP-binding</keyword>
<dbReference type="InterPro" id="IPR031167">
    <property type="entry name" value="G_OBG"/>
</dbReference>
<dbReference type="InterPro" id="IPR027417">
    <property type="entry name" value="P-loop_NTPase"/>
</dbReference>
<evidence type="ECO:0000259" key="7">
    <source>
        <dbReference type="PROSITE" id="PS51710"/>
    </source>
</evidence>
<proteinExistence type="inferred from homology"/>
<dbReference type="InterPro" id="IPR014100">
    <property type="entry name" value="GTP-bd_Obg/CgtA"/>
</dbReference>
<evidence type="ECO:0000313" key="10">
    <source>
        <dbReference type="EMBL" id="JAS34483.1"/>
    </source>
</evidence>
<comment type="similarity">
    <text evidence="2">Belongs to the TRAFAC class OBG-HflX-like GTPase superfamily. OBG GTPase family.</text>
</comment>
<dbReference type="GO" id="GO:0005739">
    <property type="term" value="C:mitochondrion"/>
    <property type="evidence" value="ECO:0007669"/>
    <property type="project" value="TreeGrafter"/>
</dbReference>
<dbReference type="AlphaFoldDB" id="A0A1B6CW52"/>
<evidence type="ECO:0000256" key="5">
    <source>
        <dbReference type="ARBA" id="ARBA00023134"/>
    </source>
</evidence>
<keyword evidence="3" id="KW-0690">Ribosome biogenesis</keyword>
<dbReference type="SUPFAM" id="SSF52540">
    <property type="entry name" value="P-loop containing nucleoside triphosphate hydrolases"/>
    <property type="match status" value="1"/>
</dbReference>
<protein>
    <recommendedName>
        <fullName evidence="11">OBG-type G domain-containing protein</fullName>
    </recommendedName>
</protein>
<dbReference type="EMBL" id="GEDC01019588">
    <property type="protein sequence ID" value="JAS17710.1"/>
    <property type="molecule type" value="Transcribed_RNA"/>
</dbReference>
<dbReference type="GO" id="GO:0000287">
    <property type="term" value="F:magnesium ion binding"/>
    <property type="evidence" value="ECO:0007669"/>
    <property type="project" value="InterPro"/>
</dbReference>
<dbReference type="Pfam" id="PF01018">
    <property type="entry name" value="GTP1_OBG"/>
    <property type="match status" value="1"/>
</dbReference>
<dbReference type="PIRSF" id="PIRSF002401">
    <property type="entry name" value="GTP_bd_Obg/CgtA"/>
    <property type="match status" value="1"/>
</dbReference>
<dbReference type="PANTHER" id="PTHR11702">
    <property type="entry name" value="DEVELOPMENTALLY REGULATED GTP-BINDING PROTEIN-RELATED"/>
    <property type="match status" value="1"/>
</dbReference>
<feature type="domain" description="OBG-type G" evidence="7">
    <location>
        <begin position="160"/>
        <end position="357"/>
    </location>
</feature>
<evidence type="ECO:0000259" key="8">
    <source>
        <dbReference type="PROSITE" id="PS51883"/>
    </source>
</evidence>
<evidence type="ECO:0000256" key="2">
    <source>
        <dbReference type="ARBA" id="ARBA00007699"/>
    </source>
</evidence>
<dbReference type="PANTHER" id="PTHR11702:SF43">
    <property type="entry name" value="GTP-BINDING PROTEIN 10"/>
    <property type="match status" value="1"/>
</dbReference>
<dbReference type="CDD" id="cd01898">
    <property type="entry name" value="Obg"/>
    <property type="match status" value="1"/>
</dbReference>
<dbReference type="InterPro" id="IPR006073">
    <property type="entry name" value="GTP-bd"/>
</dbReference>
<dbReference type="InterPro" id="IPR045086">
    <property type="entry name" value="OBG_GTPase"/>
</dbReference>
<accession>A0A1B6CW52</accession>
<dbReference type="PROSITE" id="PS51883">
    <property type="entry name" value="OBG"/>
    <property type="match status" value="1"/>
</dbReference>
<name>A0A1B6CW52_9HEMI</name>
<dbReference type="PROSITE" id="PS51710">
    <property type="entry name" value="G_OBG"/>
    <property type="match status" value="1"/>
</dbReference>
<dbReference type="Pfam" id="PF01926">
    <property type="entry name" value="MMR_HSR1"/>
    <property type="match status" value="1"/>
</dbReference>
<dbReference type="GO" id="GO:0005730">
    <property type="term" value="C:nucleolus"/>
    <property type="evidence" value="ECO:0007669"/>
    <property type="project" value="UniProtKB-SubCell"/>
</dbReference>
<dbReference type="PRINTS" id="PR00326">
    <property type="entry name" value="GTP1OBG"/>
</dbReference>
<keyword evidence="6" id="KW-0539">Nucleus</keyword>
<comment type="subcellular location">
    <subcellularLocation>
        <location evidence="1">Nucleus</location>
        <location evidence="1">Nucleolus</location>
    </subcellularLocation>
</comment>
<dbReference type="InterPro" id="IPR036726">
    <property type="entry name" value="GTP1_OBG_dom_sf"/>
</dbReference>
<keyword evidence="4" id="KW-0547">Nucleotide-binding</keyword>
<dbReference type="SUPFAM" id="SSF82051">
    <property type="entry name" value="Obg GTP-binding protein N-terminal domain"/>
    <property type="match status" value="1"/>
</dbReference>
<evidence type="ECO:0000256" key="4">
    <source>
        <dbReference type="ARBA" id="ARBA00022741"/>
    </source>
</evidence>
<dbReference type="GO" id="GO:0005525">
    <property type="term" value="F:GTP binding"/>
    <property type="evidence" value="ECO:0007669"/>
    <property type="project" value="UniProtKB-KW"/>
</dbReference>
<dbReference type="GO" id="GO:0042254">
    <property type="term" value="P:ribosome biogenesis"/>
    <property type="evidence" value="ECO:0007669"/>
    <property type="project" value="UniProtKB-UniRule"/>
</dbReference>
<reference evidence="9" key="1">
    <citation type="submission" date="2015-12" db="EMBL/GenBank/DDBJ databases">
        <title>De novo transcriptome assembly of four potential Pierce s Disease insect vectors from Arizona vineyards.</title>
        <authorList>
            <person name="Tassone E.E."/>
        </authorList>
    </citation>
    <scope>NUCLEOTIDE SEQUENCE</scope>
</reference>
<dbReference type="InterPro" id="IPR006169">
    <property type="entry name" value="GTP1_OBG_dom"/>
</dbReference>
<dbReference type="GO" id="GO:0003924">
    <property type="term" value="F:GTPase activity"/>
    <property type="evidence" value="ECO:0007669"/>
    <property type="project" value="InterPro"/>
</dbReference>
<feature type="domain" description="Obg" evidence="8">
    <location>
        <begin position="24"/>
        <end position="159"/>
    </location>
</feature>
<evidence type="ECO:0008006" key="11">
    <source>
        <dbReference type="Google" id="ProtNLM"/>
    </source>
</evidence>
<evidence type="ECO:0000256" key="1">
    <source>
        <dbReference type="ARBA" id="ARBA00004604"/>
    </source>
</evidence>
<gene>
    <name evidence="9" type="ORF">g.15173</name>
    <name evidence="10" type="ORF">g.15178</name>
</gene>
<evidence type="ECO:0000256" key="6">
    <source>
        <dbReference type="ARBA" id="ARBA00023242"/>
    </source>
</evidence>
<dbReference type="EMBL" id="GEDC01002815">
    <property type="protein sequence ID" value="JAS34483.1"/>
    <property type="molecule type" value="Transcribed_RNA"/>
</dbReference>
<sequence>MVFISRFLRKMPENVKKIRKHFKSKFLDCLRLHVKGGAGGMGFPKYGGIGGAGGNIYIEAKEGTTMEDILKAFRLKKVKAEPGNNSSSRCILGRSGANTIVTAPLGITVYNELGKKLGDLNEEGQQILVAKGGSGGCLENGFCGTRGQNQVIKIDLKLIADVGFVGFPNAGKSTLLSKLSRSKPKIASYPFTTIKPNIGIMEFPDLRKISLADLPGLIEGAHVNIGMGHSFLRHVERTKLLLLIADIGGFRLSPKHMLRNCLETIVLLNKELELYKEELLDKPAILIINKMDVDGAQEMYKEIEHSVQNLADVIPDFETSVQPKKPIQFTDILKISAKNGDDKEIENVKQTIRRTLDLSLEDKIAETETELLKKLENSITEKGPILV</sequence>
<dbReference type="Gene3D" id="3.40.50.300">
    <property type="entry name" value="P-loop containing nucleotide triphosphate hydrolases"/>
    <property type="match status" value="1"/>
</dbReference>
<evidence type="ECO:0000313" key="9">
    <source>
        <dbReference type="EMBL" id="JAS17710.1"/>
    </source>
</evidence>
<evidence type="ECO:0000256" key="3">
    <source>
        <dbReference type="ARBA" id="ARBA00022517"/>
    </source>
</evidence>
<organism evidence="9">
    <name type="scientific">Clastoptera arizonana</name>
    <name type="common">Arizona spittle bug</name>
    <dbReference type="NCBI Taxonomy" id="38151"/>
    <lineage>
        <taxon>Eukaryota</taxon>
        <taxon>Metazoa</taxon>
        <taxon>Ecdysozoa</taxon>
        <taxon>Arthropoda</taxon>
        <taxon>Hexapoda</taxon>
        <taxon>Insecta</taxon>
        <taxon>Pterygota</taxon>
        <taxon>Neoptera</taxon>
        <taxon>Paraneoptera</taxon>
        <taxon>Hemiptera</taxon>
        <taxon>Auchenorrhyncha</taxon>
        <taxon>Cercopoidea</taxon>
        <taxon>Clastopteridae</taxon>
        <taxon>Clastoptera</taxon>
    </lineage>
</organism>